<dbReference type="EC" id="4.6.1.2" evidence="3 15"/>
<dbReference type="FunFam" id="3.30.70.1230:FF:000004">
    <property type="entry name" value="Guanylate cyclase"/>
    <property type="match status" value="1"/>
</dbReference>
<feature type="domain" description="Guanylate cyclase" evidence="20">
    <location>
        <begin position="899"/>
        <end position="1029"/>
    </location>
</feature>
<evidence type="ECO:0000256" key="2">
    <source>
        <dbReference type="ARBA" id="ARBA00004479"/>
    </source>
</evidence>
<evidence type="ECO:0000256" key="9">
    <source>
        <dbReference type="ARBA" id="ARBA00023136"/>
    </source>
</evidence>
<keyword evidence="7 17" id="KW-1133">Transmembrane helix</keyword>
<dbReference type="Pfam" id="PF00211">
    <property type="entry name" value="Guanylate_cyc"/>
    <property type="match status" value="1"/>
</dbReference>
<dbReference type="SUPFAM" id="SSF55073">
    <property type="entry name" value="Nucleotide cyclase"/>
    <property type="match status" value="1"/>
</dbReference>
<dbReference type="SMART" id="SM00220">
    <property type="entry name" value="S_TKc"/>
    <property type="match status" value="1"/>
</dbReference>
<dbReference type="GO" id="GO:0035556">
    <property type="term" value="P:intracellular signal transduction"/>
    <property type="evidence" value="ECO:0007669"/>
    <property type="project" value="InterPro"/>
</dbReference>
<keyword evidence="13 15" id="KW-0141">cGMP biosynthesis</keyword>
<evidence type="ECO:0000256" key="1">
    <source>
        <dbReference type="ARBA" id="ARBA00001436"/>
    </source>
</evidence>
<dbReference type="Gene3D" id="3.30.70.1230">
    <property type="entry name" value="Nucleotide cyclase"/>
    <property type="match status" value="1"/>
</dbReference>
<accession>A0A1W0WEL3</accession>
<evidence type="ECO:0000256" key="16">
    <source>
        <dbReference type="SAM" id="Coils"/>
    </source>
</evidence>
<dbReference type="GO" id="GO:0001653">
    <property type="term" value="F:peptide receptor activity"/>
    <property type="evidence" value="ECO:0007669"/>
    <property type="project" value="TreeGrafter"/>
</dbReference>
<dbReference type="SMART" id="SM00044">
    <property type="entry name" value="CYCc"/>
    <property type="match status" value="1"/>
</dbReference>
<name>A0A1W0WEL3_HYPEX</name>
<dbReference type="EMBL" id="MTYJ01000119">
    <property type="protein sequence ID" value="OQV13654.1"/>
    <property type="molecule type" value="Genomic_DNA"/>
</dbReference>
<keyword evidence="11" id="KW-0325">Glycoprotein</keyword>
<comment type="caution">
    <text evidence="21">The sequence shown here is derived from an EMBL/GenBank/DDBJ whole genome shotgun (WGS) entry which is preliminary data.</text>
</comment>
<keyword evidence="6" id="KW-0547">Nucleotide-binding</keyword>
<evidence type="ECO:0000256" key="14">
    <source>
        <dbReference type="RuleBase" id="RU000405"/>
    </source>
</evidence>
<dbReference type="InterPro" id="IPR028082">
    <property type="entry name" value="Peripla_BP_I"/>
</dbReference>
<dbReference type="Pfam" id="PF07714">
    <property type="entry name" value="PK_Tyr_Ser-Thr"/>
    <property type="match status" value="1"/>
</dbReference>
<dbReference type="Gene3D" id="3.40.50.2300">
    <property type="match status" value="2"/>
</dbReference>
<evidence type="ECO:0000259" key="19">
    <source>
        <dbReference type="PROSITE" id="PS50011"/>
    </source>
</evidence>
<feature type="domain" description="Protein kinase" evidence="19">
    <location>
        <begin position="524"/>
        <end position="828"/>
    </location>
</feature>
<keyword evidence="16" id="KW-0175">Coiled coil</keyword>
<protein>
    <recommendedName>
        <fullName evidence="3 15">Guanylate cyclase</fullName>
        <ecNumber evidence="3 15">4.6.1.2</ecNumber>
    </recommendedName>
</protein>
<dbReference type="PANTHER" id="PTHR11920">
    <property type="entry name" value="GUANYLYL CYCLASE"/>
    <property type="match status" value="1"/>
</dbReference>
<comment type="similarity">
    <text evidence="14">Belongs to the adenylyl cyclase class-4/guanylyl cyclase family.</text>
</comment>
<dbReference type="InterPro" id="IPR029787">
    <property type="entry name" value="Nucleotide_cyclase"/>
</dbReference>
<dbReference type="Proteomes" id="UP000192578">
    <property type="component" value="Unassembled WGS sequence"/>
</dbReference>
<dbReference type="GO" id="GO:0005886">
    <property type="term" value="C:plasma membrane"/>
    <property type="evidence" value="ECO:0007669"/>
    <property type="project" value="TreeGrafter"/>
</dbReference>
<dbReference type="PROSITE" id="PS50011">
    <property type="entry name" value="PROTEIN_KINASE_DOM"/>
    <property type="match status" value="1"/>
</dbReference>
<dbReference type="GO" id="GO:0004016">
    <property type="term" value="F:adenylate cyclase activity"/>
    <property type="evidence" value="ECO:0007669"/>
    <property type="project" value="TreeGrafter"/>
</dbReference>
<evidence type="ECO:0000313" key="22">
    <source>
        <dbReference type="Proteomes" id="UP000192578"/>
    </source>
</evidence>
<reference evidence="22" key="1">
    <citation type="submission" date="2017-01" db="EMBL/GenBank/DDBJ databases">
        <title>Comparative genomics of anhydrobiosis in the tardigrade Hypsibius dujardini.</title>
        <authorList>
            <person name="Yoshida Y."/>
            <person name="Koutsovoulos G."/>
            <person name="Laetsch D."/>
            <person name="Stevens L."/>
            <person name="Kumar S."/>
            <person name="Horikawa D."/>
            <person name="Ishino K."/>
            <person name="Komine S."/>
            <person name="Tomita M."/>
            <person name="Blaxter M."/>
            <person name="Arakawa K."/>
        </authorList>
    </citation>
    <scope>NUCLEOTIDE SEQUENCE [LARGE SCALE GENOMIC DNA]</scope>
    <source>
        <strain evidence="22">Z151</strain>
    </source>
</reference>
<dbReference type="Gene3D" id="6.10.250.780">
    <property type="match status" value="1"/>
</dbReference>
<evidence type="ECO:0000256" key="15">
    <source>
        <dbReference type="RuleBase" id="RU003431"/>
    </source>
</evidence>
<dbReference type="InterPro" id="IPR000719">
    <property type="entry name" value="Prot_kinase_dom"/>
</dbReference>
<dbReference type="GO" id="GO:0005525">
    <property type="term" value="F:GTP binding"/>
    <property type="evidence" value="ECO:0007669"/>
    <property type="project" value="UniProtKB-KW"/>
</dbReference>
<dbReference type="Gene3D" id="1.10.510.10">
    <property type="entry name" value="Transferase(Phosphotransferase) domain 1"/>
    <property type="match status" value="1"/>
</dbReference>
<evidence type="ECO:0000256" key="11">
    <source>
        <dbReference type="ARBA" id="ARBA00023180"/>
    </source>
</evidence>
<dbReference type="Pfam" id="PF01094">
    <property type="entry name" value="ANF_receptor"/>
    <property type="match status" value="1"/>
</dbReference>
<evidence type="ECO:0000256" key="17">
    <source>
        <dbReference type="SAM" id="Phobius"/>
    </source>
</evidence>
<feature type="signal peptide" evidence="18">
    <location>
        <begin position="1"/>
        <end position="21"/>
    </location>
</feature>
<evidence type="ECO:0000256" key="3">
    <source>
        <dbReference type="ARBA" id="ARBA00012202"/>
    </source>
</evidence>
<sequence length="1079" mass="120620">MLLPQLWTLILWAAYFGNTFSESVQSPIRGTKTTKTDLLTVCVFVEEDSYYTTYPRLAAAIDLSVKHTNEYILPRSIQLQAKYRSTGNSCSQAQYAATAAAYDLMHVDGVKCDVFFGASCPTTAAGLYGIAQSQNLLFLGAPAAGVDSLSLTENTDNSDFSLIIEVSFEFGDLADFITQLFKKYSYRHAAFIRDDALGYFTLLARGILRRFKSNDEGLYNGCTEIPFNSLKTTGTDDYRKYLIEADGRARVIALLMHAHILRDMMIIAHDLGFTNGEHVFFAVELYDLKYWGKIHYSAGTENDTVAKNAFQSLLIFSLHLNSGSGYTEDFAATIKEQSHRLYNYTFNPIERLDPVITGTYNGFQIYGLEIMNLLRDNSSDYRNGSLLSARITDTPYDTSLEHVRIGTDGQRDMDYDVKSFDKVEGAFDIAMSYMQHLPNTNETFRMVRPLHWPNHQPGEMPPDEPPCGFKDDKCKSDHLPPGTMGAAIAVPLLFIMVVGTAGGFLFMRFWKMHTEYNPNWWKIVSEEVVIKQNRTGSTSTSKKTITSRSTAGTSNLTGYSGYMVDILGMYKGTLVMLTEVKDMDRHVTPELVTQVGLLKGISHPNLQTFIGITLTPQNVCEFVVSEVCSKGSLTEILDNEMFKLDWSFKNSLIRDIVYGMTQIHTSPIVSHGNLNSHICFIDARFTLKIADYGLPYFRKAKLLQPPKLTADQEDLANSEIYLWRAPELLRTVMPPQGTQRGDVYSFAIVLQQIILRSGPFELPSEPLEISNQEIIKEVINSNVPPVRPRVPRASCSNELYDLMERCWEEIPLERPTFPKVKLRLVKVIGNVSDNIVDVLFKRMEQYAADLELKVAEKTQQFMDEKNRSSQLLGQLLPQSVAAALMRGEHVDPEAYESVTIYFSDIVGFTTISAAGSPMDVVSLLNALYTFFDGVLEKYDVYKVETIGDAYMVSSGLPVRNGNKHASEISLMSLTLVKGIVDLKVPNRPIQLLEVRIGINSGPCVAGIVGMKMPRYCLFGDTVNVASRMESTGEPMKIQISLSTKILLDNIGGFHIVERGPVPVKGKGILTTYWLLGTAA</sequence>
<gene>
    <name evidence="21" type="ORF">BV898_12124</name>
</gene>
<keyword evidence="8" id="KW-0342">GTP-binding</keyword>
<dbReference type="InterPro" id="IPR001828">
    <property type="entry name" value="ANF_lig-bd_rcpt"/>
</dbReference>
<evidence type="ECO:0000256" key="13">
    <source>
        <dbReference type="ARBA" id="ARBA00023293"/>
    </source>
</evidence>
<proteinExistence type="inferred from homology"/>
<evidence type="ECO:0000256" key="4">
    <source>
        <dbReference type="ARBA" id="ARBA00022692"/>
    </source>
</evidence>
<evidence type="ECO:0000256" key="18">
    <source>
        <dbReference type="SAM" id="SignalP"/>
    </source>
</evidence>
<dbReference type="GO" id="GO:0004383">
    <property type="term" value="F:guanylate cyclase activity"/>
    <property type="evidence" value="ECO:0007669"/>
    <property type="project" value="UniProtKB-EC"/>
</dbReference>
<comment type="subcellular location">
    <subcellularLocation>
        <location evidence="2">Membrane</location>
        <topology evidence="2">Single-pass type I membrane protein</topology>
    </subcellularLocation>
</comment>
<dbReference type="InterPro" id="IPR050401">
    <property type="entry name" value="Cyclic_nucleotide_synthase"/>
</dbReference>
<feature type="chain" id="PRO_5012438691" description="Guanylate cyclase" evidence="18">
    <location>
        <begin position="22"/>
        <end position="1079"/>
    </location>
</feature>
<keyword evidence="12 14" id="KW-0456">Lyase</keyword>
<dbReference type="InterPro" id="IPR001054">
    <property type="entry name" value="A/G_cyclase"/>
</dbReference>
<evidence type="ECO:0000256" key="7">
    <source>
        <dbReference type="ARBA" id="ARBA00022989"/>
    </source>
</evidence>
<dbReference type="OrthoDB" id="1890790at2759"/>
<dbReference type="SUPFAM" id="SSF53822">
    <property type="entry name" value="Periplasmic binding protein-like I"/>
    <property type="match status" value="1"/>
</dbReference>
<dbReference type="PROSITE" id="PS00452">
    <property type="entry name" value="GUANYLATE_CYCLASE_1"/>
    <property type="match status" value="1"/>
</dbReference>
<evidence type="ECO:0000256" key="6">
    <source>
        <dbReference type="ARBA" id="ARBA00022741"/>
    </source>
</evidence>
<dbReference type="PANTHER" id="PTHR11920:SF501">
    <property type="entry name" value="GUANYLATE CYCLASE 32E"/>
    <property type="match status" value="1"/>
</dbReference>
<dbReference type="GO" id="GO:0007168">
    <property type="term" value="P:receptor guanylyl cyclase signaling pathway"/>
    <property type="evidence" value="ECO:0007669"/>
    <property type="project" value="TreeGrafter"/>
</dbReference>
<feature type="transmembrane region" description="Helical" evidence="17">
    <location>
        <begin position="484"/>
        <end position="507"/>
    </location>
</feature>
<keyword evidence="4 17" id="KW-0812">Transmembrane</keyword>
<dbReference type="InterPro" id="IPR018297">
    <property type="entry name" value="A/G_cyclase_CS"/>
</dbReference>
<keyword evidence="9 17" id="KW-0472">Membrane</keyword>
<dbReference type="GO" id="GO:0005524">
    <property type="term" value="F:ATP binding"/>
    <property type="evidence" value="ECO:0007669"/>
    <property type="project" value="InterPro"/>
</dbReference>
<evidence type="ECO:0000259" key="20">
    <source>
        <dbReference type="PROSITE" id="PS50125"/>
    </source>
</evidence>
<dbReference type="InterPro" id="IPR001245">
    <property type="entry name" value="Ser-Thr/Tyr_kinase_cat_dom"/>
</dbReference>
<keyword evidence="5 18" id="KW-0732">Signal</keyword>
<dbReference type="AlphaFoldDB" id="A0A1W0WEL3"/>
<dbReference type="CDD" id="cd06352">
    <property type="entry name" value="PBP1_NPR_GC-like"/>
    <property type="match status" value="1"/>
</dbReference>
<dbReference type="InterPro" id="IPR011009">
    <property type="entry name" value="Kinase-like_dom_sf"/>
</dbReference>
<keyword evidence="10 21" id="KW-0675">Receptor</keyword>
<dbReference type="GO" id="GO:0004672">
    <property type="term" value="F:protein kinase activity"/>
    <property type="evidence" value="ECO:0007669"/>
    <property type="project" value="InterPro"/>
</dbReference>
<evidence type="ECO:0000256" key="12">
    <source>
        <dbReference type="ARBA" id="ARBA00023239"/>
    </source>
</evidence>
<comment type="catalytic activity">
    <reaction evidence="1 15">
        <text>GTP = 3',5'-cyclic GMP + diphosphate</text>
        <dbReference type="Rhea" id="RHEA:13665"/>
        <dbReference type="ChEBI" id="CHEBI:33019"/>
        <dbReference type="ChEBI" id="CHEBI:37565"/>
        <dbReference type="ChEBI" id="CHEBI:57746"/>
        <dbReference type="EC" id="4.6.1.2"/>
    </reaction>
</comment>
<evidence type="ECO:0000256" key="10">
    <source>
        <dbReference type="ARBA" id="ARBA00023170"/>
    </source>
</evidence>
<organism evidence="21 22">
    <name type="scientific">Hypsibius exemplaris</name>
    <name type="common">Freshwater tardigrade</name>
    <dbReference type="NCBI Taxonomy" id="2072580"/>
    <lineage>
        <taxon>Eukaryota</taxon>
        <taxon>Metazoa</taxon>
        <taxon>Ecdysozoa</taxon>
        <taxon>Tardigrada</taxon>
        <taxon>Eutardigrada</taxon>
        <taxon>Parachela</taxon>
        <taxon>Hypsibioidea</taxon>
        <taxon>Hypsibiidae</taxon>
        <taxon>Hypsibius</taxon>
    </lineage>
</organism>
<evidence type="ECO:0000256" key="5">
    <source>
        <dbReference type="ARBA" id="ARBA00022729"/>
    </source>
</evidence>
<dbReference type="PROSITE" id="PS50125">
    <property type="entry name" value="GUANYLATE_CYCLASE_2"/>
    <property type="match status" value="1"/>
</dbReference>
<evidence type="ECO:0000313" key="21">
    <source>
        <dbReference type="EMBL" id="OQV13654.1"/>
    </source>
</evidence>
<feature type="coiled-coil region" evidence="16">
    <location>
        <begin position="840"/>
        <end position="867"/>
    </location>
</feature>
<dbReference type="CDD" id="cd12087">
    <property type="entry name" value="TM_EGFR-like"/>
    <property type="match status" value="1"/>
</dbReference>
<dbReference type="SUPFAM" id="SSF56112">
    <property type="entry name" value="Protein kinase-like (PK-like)"/>
    <property type="match status" value="1"/>
</dbReference>
<dbReference type="CDD" id="cd07302">
    <property type="entry name" value="CHD"/>
    <property type="match status" value="1"/>
</dbReference>
<evidence type="ECO:0000256" key="8">
    <source>
        <dbReference type="ARBA" id="ARBA00023134"/>
    </source>
</evidence>
<keyword evidence="22" id="KW-1185">Reference proteome</keyword>